<evidence type="ECO:0000256" key="4">
    <source>
        <dbReference type="ARBA" id="ARBA00022786"/>
    </source>
</evidence>
<dbReference type="EC" id="3.4.19.12" evidence="7"/>
<dbReference type="PROSITE" id="PS50802">
    <property type="entry name" value="OTU"/>
    <property type="match status" value="1"/>
</dbReference>
<reference evidence="12 13" key="1">
    <citation type="journal article" date="2023" name="Sci. Data">
        <title>Genome assembly of the Korean intertidal mud-creeper Batillaria attramentaria.</title>
        <authorList>
            <person name="Patra A.K."/>
            <person name="Ho P.T."/>
            <person name="Jun S."/>
            <person name="Lee S.J."/>
            <person name="Kim Y."/>
            <person name="Won Y.J."/>
        </authorList>
    </citation>
    <scope>NUCLEOTIDE SEQUENCE [LARGE SCALE GENOMIC DNA]</scope>
    <source>
        <strain evidence="12">Wonlab-2016</strain>
    </source>
</reference>
<dbReference type="GO" id="GO:0043130">
    <property type="term" value="F:ubiquitin binding"/>
    <property type="evidence" value="ECO:0007669"/>
    <property type="project" value="UniProtKB-UniRule"/>
</dbReference>
<dbReference type="InterPro" id="IPR038765">
    <property type="entry name" value="Papain-like_cys_pep_sf"/>
</dbReference>
<dbReference type="GO" id="GO:0006508">
    <property type="term" value="P:proteolysis"/>
    <property type="evidence" value="ECO:0007669"/>
    <property type="project" value="UniProtKB-KW"/>
</dbReference>
<dbReference type="InterPro" id="IPR042468">
    <property type="entry name" value="Peptidase_C65_otubain_sub1"/>
</dbReference>
<organism evidence="12 13">
    <name type="scientific">Batillaria attramentaria</name>
    <dbReference type="NCBI Taxonomy" id="370345"/>
    <lineage>
        <taxon>Eukaryota</taxon>
        <taxon>Metazoa</taxon>
        <taxon>Spiralia</taxon>
        <taxon>Lophotrochozoa</taxon>
        <taxon>Mollusca</taxon>
        <taxon>Gastropoda</taxon>
        <taxon>Caenogastropoda</taxon>
        <taxon>Sorbeoconcha</taxon>
        <taxon>Cerithioidea</taxon>
        <taxon>Batillariidae</taxon>
        <taxon>Batillaria</taxon>
    </lineage>
</organism>
<keyword evidence="3 7" id="KW-0645">Protease</keyword>
<comment type="catalytic activity">
    <reaction evidence="1 7">
        <text>Thiol-dependent hydrolysis of ester, thioester, amide, peptide and isopeptide bonds formed by the C-terminal Gly of ubiquitin (a 76-residue protein attached to proteins as an intracellular targeting signal).</text>
        <dbReference type="EC" id="3.4.19.12"/>
    </reaction>
</comment>
<evidence type="ECO:0000256" key="6">
    <source>
        <dbReference type="ARBA" id="ARBA00022807"/>
    </source>
</evidence>
<dbReference type="PANTHER" id="PTHR12931:SF15">
    <property type="entry name" value="UBIQUITIN THIOESTERASE OTUBAIN-LIKE"/>
    <property type="match status" value="1"/>
</dbReference>
<feature type="active site" evidence="8">
    <location>
        <position position="90"/>
    </location>
</feature>
<feature type="region of interest" description="Disordered" evidence="10">
    <location>
        <begin position="1"/>
        <end position="27"/>
    </location>
</feature>
<feature type="site" description="Interacts with free ubiquitin" evidence="9">
    <location>
        <position position="239"/>
    </location>
</feature>
<dbReference type="GO" id="GO:0004843">
    <property type="term" value="F:cysteine-type deubiquitinase activity"/>
    <property type="evidence" value="ECO:0007669"/>
    <property type="project" value="UniProtKB-UniRule"/>
</dbReference>
<protein>
    <recommendedName>
        <fullName evidence="7">Ubiquitin thioesterase</fullName>
        <ecNumber evidence="7">3.4.19.12</ecNumber>
    </recommendedName>
</protein>
<evidence type="ECO:0000256" key="9">
    <source>
        <dbReference type="PIRSR" id="PIRSR013503-2"/>
    </source>
</evidence>
<evidence type="ECO:0000313" key="13">
    <source>
        <dbReference type="Proteomes" id="UP001519460"/>
    </source>
</evidence>
<evidence type="ECO:0000256" key="2">
    <source>
        <dbReference type="ARBA" id="ARBA00006579"/>
    </source>
</evidence>
<comment type="caution">
    <text evidence="12">The sequence shown here is derived from an EMBL/GenBank/DDBJ whole genome shotgun (WGS) entry which is preliminary data.</text>
</comment>
<feature type="active site" description="Nucleophile" evidence="8">
    <location>
        <position position="93"/>
    </location>
</feature>
<feature type="active site" evidence="8">
    <location>
        <position position="266"/>
    </location>
</feature>
<dbReference type="InterPro" id="IPR042467">
    <property type="entry name" value="Peptidase_C65_otubain_sub2"/>
</dbReference>
<proteinExistence type="inferred from homology"/>
<accession>A0ABD0M5Q7</accession>
<dbReference type="SUPFAM" id="SSF54001">
    <property type="entry name" value="Cysteine proteinases"/>
    <property type="match status" value="1"/>
</dbReference>
<dbReference type="Proteomes" id="UP001519460">
    <property type="component" value="Unassembled WGS sequence"/>
</dbReference>
<evidence type="ECO:0000259" key="11">
    <source>
        <dbReference type="PROSITE" id="PS50802"/>
    </source>
</evidence>
<keyword evidence="6 7" id="KW-0788">Thiol protease</keyword>
<evidence type="ECO:0000256" key="7">
    <source>
        <dbReference type="PIRNR" id="PIRNR013503"/>
    </source>
</evidence>
<feature type="site" description="Interacts with free ubiquitin" evidence="9">
    <location>
        <position position="237"/>
    </location>
</feature>
<comment type="similarity">
    <text evidence="2 7">Belongs to the peptidase C65 family.</text>
</comment>
<keyword evidence="4 7" id="KW-0833">Ubl conjugation pathway</keyword>
<sequence>MNRTADGFEPSQTESGPHSPVFEYDRNYDDETMSLQREIEKQISESQDLISPSQPLEELVEEYAKEDQVFRQKLADLGTRFTHIRKVRGDGNCFFRGFGFAYLETLLSDDAELARFKEIATKSKEELVALGFPQFTIEDFHETFMEVLGHAEKKCSVQELEQTFNDQGISDYFVVYLRLMVSGHLQKESEFYTNFIEGGRTVKEFCNQEVEPMGKESDHIHIIALSTALQVGVLVEYMDRAGDACNHHVFPEGGRPVVNLLYRPGHYDILYNMQ</sequence>
<feature type="domain" description="OTU" evidence="11">
    <location>
        <begin position="82"/>
        <end position="273"/>
    </location>
</feature>
<evidence type="ECO:0000256" key="8">
    <source>
        <dbReference type="PIRSR" id="PIRSR013503-1"/>
    </source>
</evidence>
<dbReference type="AlphaFoldDB" id="A0ABD0M5Q7"/>
<dbReference type="Gene3D" id="3.30.200.60">
    <property type="entry name" value="Peptidase C65 Otubain, subdomain 1"/>
    <property type="match status" value="1"/>
</dbReference>
<evidence type="ECO:0000313" key="12">
    <source>
        <dbReference type="EMBL" id="KAK7506803.1"/>
    </source>
</evidence>
<dbReference type="EMBL" id="JACVVK020000005">
    <property type="protein sequence ID" value="KAK7506803.1"/>
    <property type="molecule type" value="Genomic_DNA"/>
</dbReference>
<evidence type="ECO:0000256" key="1">
    <source>
        <dbReference type="ARBA" id="ARBA00000707"/>
    </source>
</evidence>
<feature type="site" description="Interacts with free ubiquitin" evidence="9">
    <location>
        <position position="223"/>
    </location>
</feature>
<name>A0ABD0M5Q7_9CAEN</name>
<dbReference type="InterPro" id="IPR003323">
    <property type="entry name" value="OTU_dom"/>
</dbReference>
<evidence type="ECO:0000256" key="10">
    <source>
        <dbReference type="SAM" id="MobiDB-lite"/>
    </source>
</evidence>
<dbReference type="CDD" id="cd22763">
    <property type="entry name" value="OTUB1"/>
    <property type="match status" value="1"/>
</dbReference>
<dbReference type="PIRSF" id="PIRSF013503">
    <property type="entry name" value="Ubiquitin_thioesterase_Otubain"/>
    <property type="match status" value="1"/>
</dbReference>
<dbReference type="PANTHER" id="PTHR12931">
    <property type="entry name" value="UBIQUITIN THIOLESTERASE PROTEIN OTUB"/>
    <property type="match status" value="1"/>
</dbReference>
<evidence type="ECO:0000256" key="5">
    <source>
        <dbReference type="ARBA" id="ARBA00022801"/>
    </source>
</evidence>
<dbReference type="InterPro" id="IPR019400">
    <property type="entry name" value="Peptidase_C65_otubain"/>
</dbReference>
<keyword evidence="5 7" id="KW-0378">Hydrolase</keyword>
<keyword evidence="13" id="KW-1185">Reference proteome</keyword>
<evidence type="ECO:0000256" key="3">
    <source>
        <dbReference type="ARBA" id="ARBA00022670"/>
    </source>
</evidence>
<dbReference type="InterPro" id="IPR016615">
    <property type="entry name" value="Otubain"/>
</dbReference>
<feature type="site" description="Interacts with free ubiquitin" evidence="9">
    <location>
        <position position="262"/>
    </location>
</feature>
<dbReference type="FunFam" id="1.20.1300.20:FF:000001">
    <property type="entry name" value="Ubiquitin thioesterase OTUB1"/>
    <property type="match status" value="1"/>
</dbReference>
<gene>
    <name evidence="12" type="ORF">BaRGS_00001654</name>
</gene>
<feature type="site" description="Interacts with free ubiquitin" evidence="9">
    <location>
        <position position="267"/>
    </location>
</feature>
<dbReference type="Pfam" id="PF10275">
    <property type="entry name" value="Peptidase_C65"/>
    <property type="match status" value="1"/>
</dbReference>
<dbReference type="Gene3D" id="1.20.1300.20">
    <property type="entry name" value="Peptidase C65 Otubain, subdomain 2"/>
    <property type="match status" value="1"/>
</dbReference>